<evidence type="ECO:0000256" key="4">
    <source>
        <dbReference type="SAM" id="Phobius"/>
    </source>
</evidence>
<sequence>MKALVLLLLVLQQLQSALCVEVDHGSAQSGEPPVLYFHQLNHSACDGEMLAVVNIEGQEGRRVSLKLTESSREFLAADAPADSQFVLDGLGSRPCFYQGQLVEGGTPVVAKLSRDGLFSATFDYNGTVYEVRPQSKRLAVFLGNRLPKLGGTERRCPLAAKSAVTAAAERPIRSRQSALLMDTRSGVAQPSQKFIQLVLVSDEAYFIGMGRDSARTQDRLWEIGNYINSLYKQLGVNVVIVRAIVLTTDPFTLANKTSAVSSSEMLDKFMAYRMQNLSHIQHSAAHLVSGLRMTGSDVGLAHLGKLCQFAYGGGVNSDLDIAGSAINVAVTVAHELGHNLGMNHDEDDVPCSCPDPQGCIMKAVGGEINPLRFSTCSVNRYLEFTVDAGLGYCMSRPPEPTVKLSTDGPKCGNRILEAGEDCDCGLAAWCNNSCCNPTTCKFNPGASCASGQCCNITTCSLISRGTECRAARGVCDLPEFCNGSSEWCPEFDDYVLDGTACAVNPAAPSEALAYCYSGACTTRDSRCHAMFNGTNYRSAPDSFSNLTADPSNTENGYCNYRATAYNPVGYAHESCSFENRRCGTLYCIGIMSEPFPMPRWKSMAPADARLVMVTSGGGGLDAAFARLDLRPTGYRDPGMTPDGAECGAGMMCVNSRCTSLASIRSNITGSVGLPNCNGRGNWTQSLQCFCSSGFRPPDCLLPGAGGSVTNQPAFADTSSSPVTTLATATATTTATTAAAATAVSDVSGQTTSSNPVDFSTSLNVRISSTLQSSSTTAATMMSSPAAGGTDSGLYIGIGVAAAIVFLLLVVGVSYLLWRRCRAEGRTGKDQTDSPADSGGGLFVAAAGPPAHLSNFYDSIRDLGKRRDSSLSRRKYWPAPPPEVQADVNGLAV</sequence>
<dbReference type="PROSITE" id="PS50215">
    <property type="entry name" value="ADAM_MEPRO"/>
    <property type="match status" value="1"/>
</dbReference>
<keyword evidence="9" id="KW-1185">Reference proteome</keyword>
<feature type="domain" description="Peptidase M12B" evidence="7">
    <location>
        <begin position="193"/>
        <end position="397"/>
    </location>
</feature>
<keyword evidence="5" id="KW-0732">Signal</keyword>
<evidence type="ECO:0000256" key="3">
    <source>
        <dbReference type="PROSITE-ProRule" id="PRU00276"/>
    </source>
</evidence>
<evidence type="ECO:0000313" key="9">
    <source>
        <dbReference type="Proteomes" id="UP000215902"/>
    </source>
</evidence>
<dbReference type="Pfam" id="PF08516">
    <property type="entry name" value="ADAM_CR"/>
    <property type="match status" value="1"/>
</dbReference>
<keyword evidence="3" id="KW-0862">Zinc</keyword>
<feature type="disulfide bond" evidence="2">
    <location>
        <begin position="468"/>
        <end position="488"/>
    </location>
</feature>
<keyword evidence="3" id="KW-0479">Metal-binding</keyword>
<evidence type="ECO:0000259" key="7">
    <source>
        <dbReference type="PROSITE" id="PS50215"/>
    </source>
</evidence>
<evidence type="ECO:0008006" key="10">
    <source>
        <dbReference type="Google" id="ProtNLM"/>
    </source>
</evidence>
<feature type="signal peptide" evidence="5">
    <location>
        <begin position="1"/>
        <end position="19"/>
    </location>
</feature>
<dbReference type="STRING" id="282301.A0A267E861"/>
<evidence type="ECO:0000313" key="8">
    <source>
        <dbReference type="EMBL" id="PAA57785.1"/>
    </source>
</evidence>
<dbReference type="InterPro" id="IPR036436">
    <property type="entry name" value="Disintegrin_dom_sf"/>
</dbReference>
<evidence type="ECO:0000259" key="6">
    <source>
        <dbReference type="PROSITE" id="PS50214"/>
    </source>
</evidence>
<dbReference type="GO" id="GO:0004222">
    <property type="term" value="F:metalloendopeptidase activity"/>
    <property type="evidence" value="ECO:0007669"/>
    <property type="project" value="InterPro"/>
</dbReference>
<feature type="binding site" evidence="3">
    <location>
        <position position="344"/>
    </location>
    <ligand>
        <name>Zn(2+)</name>
        <dbReference type="ChEBI" id="CHEBI:29105"/>
        <note>catalytic</note>
    </ligand>
</feature>
<dbReference type="InterPro" id="IPR024079">
    <property type="entry name" value="MetalloPept_cat_dom_sf"/>
</dbReference>
<dbReference type="SMART" id="SM00050">
    <property type="entry name" value="DISIN"/>
    <property type="match status" value="1"/>
</dbReference>
<dbReference type="PANTHER" id="PTHR11905:SF159">
    <property type="entry name" value="ADAM METALLOPROTEASE"/>
    <property type="match status" value="1"/>
</dbReference>
<dbReference type="OrthoDB" id="5951731at2759"/>
<dbReference type="Pfam" id="PF01421">
    <property type="entry name" value="Reprolysin"/>
    <property type="match status" value="1"/>
</dbReference>
<protein>
    <recommendedName>
        <fullName evidence="10">Peptidase M12B domain-containing protein</fullName>
    </recommendedName>
</protein>
<comment type="caution">
    <text evidence="8">The sequence shown here is derived from an EMBL/GenBank/DDBJ whole genome shotgun (WGS) entry which is preliminary data.</text>
</comment>
<dbReference type="Proteomes" id="UP000215902">
    <property type="component" value="Unassembled WGS sequence"/>
</dbReference>
<dbReference type="GO" id="GO:0046872">
    <property type="term" value="F:metal ion binding"/>
    <property type="evidence" value="ECO:0007669"/>
    <property type="project" value="UniProtKB-KW"/>
</dbReference>
<keyword evidence="1 2" id="KW-1015">Disulfide bond</keyword>
<feature type="binding site" evidence="3">
    <location>
        <position position="334"/>
    </location>
    <ligand>
        <name>Zn(2+)</name>
        <dbReference type="ChEBI" id="CHEBI:29105"/>
        <note>catalytic</note>
    </ligand>
</feature>
<comment type="caution">
    <text evidence="3">Lacks conserved residue(s) required for the propagation of feature annotation.</text>
</comment>
<dbReference type="InterPro" id="IPR001590">
    <property type="entry name" value="Peptidase_M12B"/>
</dbReference>
<dbReference type="EMBL" id="NIVC01002445">
    <property type="protein sequence ID" value="PAA57785.1"/>
    <property type="molecule type" value="Genomic_DNA"/>
</dbReference>
<feature type="binding site" evidence="3">
    <location>
        <position position="338"/>
    </location>
    <ligand>
        <name>Zn(2+)</name>
        <dbReference type="ChEBI" id="CHEBI:29105"/>
        <note>catalytic</note>
    </ligand>
</feature>
<dbReference type="AlphaFoldDB" id="A0A267E861"/>
<dbReference type="CDD" id="cd04269">
    <property type="entry name" value="ZnMc_adamalysin_II_like"/>
    <property type="match status" value="1"/>
</dbReference>
<dbReference type="SMART" id="SM00608">
    <property type="entry name" value="ACR"/>
    <property type="match status" value="1"/>
</dbReference>
<feature type="domain" description="Disintegrin" evidence="6">
    <location>
        <begin position="408"/>
        <end position="497"/>
    </location>
</feature>
<dbReference type="InterPro" id="IPR006586">
    <property type="entry name" value="ADAM_Cys-rich"/>
</dbReference>
<evidence type="ECO:0000256" key="2">
    <source>
        <dbReference type="PROSITE-ProRule" id="PRU00068"/>
    </source>
</evidence>
<reference evidence="8 9" key="1">
    <citation type="submission" date="2017-06" db="EMBL/GenBank/DDBJ databases">
        <title>A platform for efficient transgenesis in Macrostomum lignano, a flatworm model organism for stem cell research.</title>
        <authorList>
            <person name="Berezikov E."/>
        </authorList>
    </citation>
    <scope>NUCLEOTIDE SEQUENCE [LARGE SCALE GENOMIC DNA]</scope>
    <source>
        <strain evidence="8">DV1</strain>
        <tissue evidence="8">Whole organism</tissue>
    </source>
</reference>
<dbReference type="GO" id="GO:0006509">
    <property type="term" value="P:membrane protein ectodomain proteolysis"/>
    <property type="evidence" value="ECO:0007669"/>
    <property type="project" value="TreeGrafter"/>
</dbReference>
<dbReference type="PROSITE" id="PS50214">
    <property type="entry name" value="DISINTEGRIN_2"/>
    <property type="match status" value="1"/>
</dbReference>
<feature type="chain" id="PRO_5013283714" description="Peptidase M12B domain-containing protein" evidence="5">
    <location>
        <begin position="20"/>
        <end position="892"/>
    </location>
</feature>
<dbReference type="PANTHER" id="PTHR11905">
    <property type="entry name" value="ADAM A DISINTEGRIN AND METALLOPROTEASE DOMAIN"/>
    <property type="match status" value="1"/>
</dbReference>
<organism evidence="8 9">
    <name type="scientific">Macrostomum lignano</name>
    <dbReference type="NCBI Taxonomy" id="282301"/>
    <lineage>
        <taxon>Eukaryota</taxon>
        <taxon>Metazoa</taxon>
        <taxon>Spiralia</taxon>
        <taxon>Lophotrochozoa</taxon>
        <taxon>Platyhelminthes</taxon>
        <taxon>Rhabditophora</taxon>
        <taxon>Macrostomorpha</taxon>
        <taxon>Macrostomida</taxon>
        <taxon>Macrostomidae</taxon>
        <taxon>Macrostomum</taxon>
    </lineage>
</organism>
<dbReference type="SUPFAM" id="SSF57552">
    <property type="entry name" value="Blood coagulation inhibitor (disintegrin)"/>
    <property type="match status" value="1"/>
</dbReference>
<dbReference type="Gene3D" id="3.40.390.10">
    <property type="entry name" value="Collagenase (Catalytic Domain)"/>
    <property type="match status" value="1"/>
</dbReference>
<evidence type="ECO:0000256" key="1">
    <source>
        <dbReference type="ARBA" id="ARBA00023157"/>
    </source>
</evidence>
<proteinExistence type="predicted"/>
<dbReference type="InterPro" id="IPR001762">
    <property type="entry name" value="Disintegrin_dom"/>
</dbReference>
<dbReference type="InterPro" id="IPR034027">
    <property type="entry name" value="Reprolysin_adamalysin"/>
</dbReference>
<keyword evidence="4" id="KW-0472">Membrane</keyword>
<dbReference type="SUPFAM" id="SSF55486">
    <property type="entry name" value="Metalloproteases ('zincins'), catalytic domain"/>
    <property type="match status" value="1"/>
</dbReference>
<evidence type="ECO:0000256" key="5">
    <source>
        <dbReference type="SAM" id="SignalP"/>
    </source>
</evidence>
<dbReference type="Pfam" id="PF00200">
    <property type="entry name" value="Disintegrin"/>
    <property type="match status" value="1"/>
</dbReference>
<gene>
    <name evidence="8" type="ORF">BOX15_Mlig004074g2</name>
</gene>
<dbReference type="Gene3D" id="4.10.70.10">
    <property type="entry name" value="Disintegrin domain"/>
    <property type="match status" value="1"/>
</dbReference>
<name>A0A267E861_9PLAT</name>
<accession>A0A267E861</accession>
<keyword evidence="4" id="KW-1133">Transmembrane helix</keyword>
<feature type="active site" evidence="3">
    <location>
        <position position="335"/>
    </location>
</feature>
<feature type="transmembrane region" description="Helical" evidence="4">
    <location>
        <begin position="793"/>
        <end position="817"/>
    </location>
</feature>
<dbReference type="FunFam" id="4.10.70.10:FF:000003">
    <property type="entry name" value="Disintegrin and metalloproteinase domain-containing protein 17"/>
    <property type="match status" value="1"/>
</dbReference>
<keyword evidence="4" id="KW-0812">Transmembrane</keyword>